<evidence type="ECO:0000256" key="4">
    <source>
        <dbReference type="SAM" id="MobiDB-lite"/>
    </source>
</evidence>
<dbReference type="Gene3D" id="1.10.287.950">
    <property type="entry name" value="Methyl-accepting chemotaxis protein"/>
    <property type="match status" value="1"/>
</dbReference>
<dbReference type="SUPFAM" id="SSF54631">
    <property type="entry name" value="CBS-domain pair"/>
    <property type="match status" value="1"/>
</dbReference>
<evidence type="ECO:0000256" key="1">
    <source>
        <dbReference type="ARBA" id="ARBA00022500"/>
    </source>
</evidence>
<dbReference type="Pfam" id="PF00015">
    <property type="entry name" value="MCPsignal"/>
    <property type="match status" value="1"/>
</dbReference>
<reference evidence="7" key="1">
    <citation type="submission" date="2014-06" db="EMBL/GenBank/DDBJ databases">
        <authorList>
            <person name="Winans N.J."/>
            <person name="Newell P.D."/>
            <person name="Douglas A.E."/>
        </authorList>
    </citation>
    <scope>NUCLEOTIDE SEQUENCE [LARGE SCALE GENOMIC DNA]</scope>
</reference>
<evidence type="ECO:0000256" key="2">
    <source>
        <dbReference type="ARBA" id="ARBA00029447"/>
    </source>
</evidence>
<keyword evidence="3" id="KW-0807">Transducer</keyword>
<dbReference type="STRING" id="1236501.GCA_000613865_01777"/>
<keyword evidence="1" id="KW-0145">Chemotaxis</keyword>
<keyword evidence="7" id="KW-1185">Reference proteome</keyword>
<comment type="caution">
    <text evidence="6">The sequence shown here is derived from an EMBL/GenBank/DDBJ whole genome shotgun (WGS) entry which is preliminary data.</text>
</comment>
<evidence type="ECO:0000259" key="5">
    <source>
        <dbReference type="PROSITE" id="PS50111"/>
    </source>
</evidence>
<comment type="similarity">
    <text evidence="2">Belongs to the methyl-accepting chemotaxis (MCP) protein family.</text>
</comment>
<proteinExistence type="inferred from homology"/>
<gene>
    <name evidence="6" type="ORF">HK26_08695</name>
</gene>
<dbReference type="PROSITE" id="PS50111">
    <property type="entry name" value="CHEMOTAXIS_TRANSDUC_2"/>
    <property type="match status" value="1"/>
</dbReference>
<dbReference type="SUPFAM" id="SSF58104">
    <property type="entry name" value="Methyl-accepting chemotaxis protein (MCP) signaling domain"/>
    <property type="match status" value="1"/>
</dbReference>
<protein>
    <recommendedName>
        <fullName evidence="5">Methyl-accepting transducer domain-containing protein</fullName>
    </recommendedName>
</protein>
<evidence type="ECO:0000256" key="3">
    <source>
        <dbReference type="PROSITE-ProRule" id="PRU00284"/>
    </source>
</evidence>
<organism evidence="6 7">
    <name type="scientific">Acetobacter okinawensis</name>
    <dbReference type="NCBI Taxonomy" id="1076594"/>
    <lineage>
        <taxon>Bacteria</taxon>
        <taxon>Pseudomonadati</taxon>
        <taxon>Pseudomonadota</taxon>
        <taxon>Alphaproteobacteria</taxon>
        <taxon>Acetobacterales</taxon>
        <taxon>Acetobacteraceae</taxon>
        <taxon>Acetobacter</taxon>
    </lineage>
</organism>
<dbReference type="eggNOG" id="COG5001">
    <property type="taxonomic scope" value="Bacteria"/>
</dbReference>
<name>A0A252BRE0_9PROT</name>
<feature type="region of interest" description="Disordered" evidence="4">
    <location>
        <begin position="141"/>
        <end position="160"/>
    </location>
</feature>
<dbReference type="AlphaFoldDB" id="A0A252BRE0"/>
<dbReference type="InterPro" id="IPR051310">
    <property type="entry name" value="MCP_chemotaxis"/>
</dbReference>
<sequence>MEIFKNHPDTHHICIINDKNIPVGVVERQKFLSLMSSPFSYALYHKRPVTLLMDDAPLMVEARTPILDFTKQVLNNKISDINKSFIITHNQQYIGTATPFDLMRMSYVHSNRISDTLQTRTRTLHETLNKIQTATHSINTESRNLKDESETLSARNSTQNQHLLESDLRIKSTIQKTEDQNVKMEQSRNYVQHASRSIRESCEKINDTIEKFKKISEASDDIGKILNIMKSISSQINILGINATIEAAKAGSGSAGFAVVAQEIRNLSRMTSDSLLRTKNLIAYSQDAISTCSDSMNDNSQTLAGIIHHVEKISRSFKEFEETSLAQKEEINQLHQIMQKLNASTAKNNETVHNTNAICDNLFINVSELAQITSSMHTLPAHYNLQ</sequence>
<feature type="domain" description="Methyl-accepting transducer" evidence="5">
    <location>
        <begin position="134"/>
        <end position="356"/>
    </location>
</feature>
<dbReference type="SMART" id="SM00283">
    <property type="entry name" value="MA"/>
    <property type="match status" value="1"/>
</dbReference>
<evidence type="ECO:0000313" key="7">
    <source>
        <dbReference type="Proteomes" id="UP000194931"/>
    </source>
</evidence>
<dbReference type="InterPro" id="IPR046342">
    <property type="entry name" value="CBS_dom_sf"/>
</dbReference>
<accession>A0A252BRE0</accession>
<dbReference type="GO" id="GO:0016020">
    <property type="term" value="C:membrane"/>
    <property type="evidence" value="ECO:0007669"/>
    <property type="project" value="InterPro"/>
</dbReference>
<dbReference type="Proteomes" id="UP000194931">
    <property type="component" value="Unassembled WGS sequence"/>
</dbReference>
<dbReference type="EMBL" id="JOPJ01000050">
    <property type="protein sequence ID" value="OUJ10360.1"/>
    <property type="molecule type" value="Genomic_DNA"/>
</dbReference>
<feature type="compositionally biased region" description="Polar residues" evidence="4">
    <location>
        <begin position="151"/>
        <end position="160"/>
    </location>
</feature>
<evidence type="ECO:0000313" key="6">
    <source>
        <dbReference type="EMBL" id="OUJ10360.1"/>
    </source>
</evidence>
<dbReference type="PANTHER" id="PTHR43531">
    <property type="entry name" value="PROTEIN ICFG"/>
    <property type="match status" value="1"/>
</dbReference>
<dbReference type="PANTHER" id="PTHR43531:SF11">
    <property type="entry name" value="METHYL-ACCEPTING CHEMOTAXIS PROTEIN 3"/>
    <property type="match status" value="1"/>
</dbReference>
<dbReference type="GO" id="GO:0007165">
    <property type="term" value="P:signal transduction"/>
    <property type="evidence" value="ECO:0007669"/>
    <property type="project" value="UniProtKB-KW"/>
</dbReference>
<dbReference type="InterPro" id="IPR004089">
    <property type="entry name" value="MCPsignal_dom"/>
</dbReference>
<dbReference type="GO" id="GO:0006935">
    <property type="term" value="P:chemotaxis"/>
    <property type="evidence" value="ECO:0007669"/>
    <property type="project" value="UniProtKB-KW"/>
</dbReference>